<dbReference type="AlphaFoldDB" id="A0A4Z1FHU3"/>
<feature type="compositionally biased region" description="Polar residues" evidence="1">
    <location>
        <begin position="174"/>
        <end position="184"/>
    </location>
</feature>
<sequence length="318" mass="35038">MLEIIESDRRIPFEEVKICRANCTATVKHNPIYANFHRKVKHYYVEQSMWLKLCELIILNETSDKDTNNFLVQGYPFPGIKPKPIEHAVTRPVARTATGRSSESTGGDKASKAASAAKGRHLNNTAKVDSRLASRSNTSTTGHSSAQEKVNTPQAQSFTIPPPSKIMRNREDVGSQQGCSQGAENLSPRPSAPAGSHPTSGRIPCPDAAAHRPSIELSAGKRKRTISDLDALPQSETANRPRYGISVPASPTVAEMLMSRKAAVEKHFGVRFEYGLHKEELKFYCEPVDIGSMTYNDAVELCEPAFKFLKEFLHNSFG</sequence>
<dbReference type="EMBL" id="PQXI01000154">
    <property type="protein sequence ID" value="TGO22819.1"/>
    <property type="molecule type" value="Genomic_DNA"/>
</dbReference>
<accession>A0A4Z1FHU3</accession>
<feature type="region of interest" description="Disordered" evidence="1">
    <location>
        <begin position="91"/>
        <end position="208"/>
    </location>
</feature>
<evidence type="ECO:0000313" key="2">
    <source>
        <dbReference type="EMBL" id="TGO22819.1"/>
    </source>
</evidence>
<evidence type="ECO:0000256" key="1">
    <source>
        <dbReference type="SAM" id="MobiDB-lite"/>
    </source>
</evidence>
<reference evidence="2 3" key="1">
    <citation type="submission" date="2017-12" db="EMBL/GenBank/DDBJ databases">
        <title>Comparative genomics of Botrytis spp.</title>
        <authorList>
            <person name="Valero-Jimenez C.A."/>
            <person name="Tapia P."/>
            <person name="Veloso J."/>
            <person name="Silva-Moreno E."/>
            <person name="Staats M."/>
            <person name="Valdes J.H."/>
            <person name="Van Kan J.A.L."/>
        </authorList>
    </citation>
    <scope>NUCLEOTIDE SEQUENCE [LARGE SCALE GENOMIC DNA]</scope>
    <source>
        <strain evidence="2 3">Bp0003</strain>
    </source>
</reference>
<name>A0A4Z1FHU3_9HELO</name>
<keyword evidence="3" id="KW-1185">Reference proteome</keyword>
<evidence type="ECO:0000313" key="3">
    <source>
        <dbReference type="Proteomes" id="UP000297910"/>
    </source>
</evidence>
<comment type="caution">
    <text evidence="2">The sequence shown here is derived from an EMBL/GenBank/DDBJ whole genome shotgun (WGS) entry which is preliminary data.</text>
</comment>
<organism evidence="2 3">
    <name type="scientific">Botrytis paeoniae</name>
    <dbReference type="NCBI Taxonomy" id="278948"/>
    <lineage>
        <taxon>Eukaryota</taxon>
        <taxon>Fungi</taxon>
        <taxon>Dikarya</taxon>
        <taxon>Ascomycota</taxon>
        <taxon>Pezizomycotina</taxon>
        <taxon>Leotiomycetes</taxon>
        <taxon>Helotiales</taxon>
        <taxon>Sclerotiniaceae</taxon>
        <taxon>Botrytis</taxon>
    </lineage>
</organism>
<feature type="compositionally biased region" description="Polar residues" evidence="1">
    <location>
        <begin position="122"/>
        <end position="159"/>
    </location>
</feature>
<gene>
    <name evidence="2" type="ORF">BPAE_0154g00300</name>
</gene>
<proteinExistence type="predicted"/>
<protein>
    <submittedName>
        <fullName evidence="2">Uncharacterized protein</fullName>
    </submittedName>
</protein>
<dbReference type="Proteomes" id="UP000297910">
    <property type="component" value="Unassembled WGS sequence"/>
</dbReference>